<proteinExistence type="predicted"/>
<dbReference type="Pfam" id="PF13472">
    <property type="entry name" value="Lipase_GDSL_2"/>
    <property type="match status" value="1"/>
</dbReference>
<feature type="domain" description="Cyclic nucleotide-binding" evidence="1">
    <location>
        <begin position="173"/>
        <end position="292"/>
    </location>
</feature>
<reference evidence="4" key="1">
    <citation type="submission" date="2016-11" db="EMBL/GenBank/DDBJ databases">
        <authorList>
            <person name="Varghese N."/>
            <person name="Submissions S."/>
        </authorList>
    </citation>
    <scope>NUCLEOTIDE SEQUENCE [LARGE SCALE GENOMIC DNA]</scope>
    <source>
        <strain evidence="4">DSM 19859</strain>
    </source>
</reference>
<organism evidence="3 4">
    <name type="scientific">Leeuwenhoekiella palythoae</name>
    <dbReference type="NCBI Taxonomy" id="573501"/>
    <lineage>
        <taxon>Bacteria</taxon>
        <taxon>Pseudomonadati</taxon>
        <taxon>Bacteroidota</taxon>
        <taxon>Flavobacteriia</taxon>
        <taxon>Flavobacteriales</taxon>
        <taxon>Flavobacteriaceae</taxon>
        <taxon>Leeuwenhoekiella</taxon>
    </lineage>
</organism>
<evidence type="ECO:0000313" key="3">
    <source>
        <dbReference type="EMBL" id="SHH83549.1"/>
    </source>
</evidence>
<dbReference type="Proteomes" id="UP000184240">
    <property type="component" value="Unassembled WGS sequence"/>
</dbReference>
<evidence type="ECO:0000313" key="4">
    <source>
        <dbReference type="Proteomes" id="UP000184240"/>
    </source>
</evidence>
<dbReference type="Gene3D" id="2.60.120.10">
    <property type="entry name" value="Jelly Rolls"/>
    <property type="match status" value="2"/>
</dbReference>
<dbReference type="Proteomes" id="UP000290037">
    <property type="component" value="Unassembled WGS sequence"/>
</dbReference>
<dbReference type="RefSeq" id="WP_072981119.1">
    <property type="nucleotide sequence ID" value="NZ_FQXT01000002.1"/>
</dbReference>
<keyword evidence="5" id="KW-1185">Reference proteome</keyword>
<evidence type="ECO:0000259" key="1">
    <source>
        <dbReference type="PROSITE" id="PS50042"/>
    </source>
</evidence>
<dbReference type="EMBL" id="FQXT01000002">
    <property type="protein sequence ID" value="SHH83549.1"/>
    <property type="molecule type" value="Genomic_DNA"/>
</dbReference>
<reference evidence="3" key="2">
    <citation type="submission" date="2016-11" db="EMBL/GenBank/DDBJ databases">
        <authorList>
            <person name="Jaros S."/>
            <person name="Januszkiewicz K."/>
            <person name="Wedrychowicz H."/>
        </authorList>
    </citation>
    <scope>NUCLEOTIDE SEQUENCE [LARGE SCALE GENOMIC DNA]</scope>
    <source>
        <strain evidence="3">DSM 19859</strain>
    </source>
</reference>
<gene>
    <name evidence="2" type="ORF">DSM01_380</name>
    <name evidence="3" type="ORF">SAMN04487999_1087</name>
</gene>
<dbReference type="InterPro" id="IPR000595">
    <property type="entry name" value="cNMP-bd_dom"/>
</dbReference>
<dbReference type="AlphaFoldDB" id="A0A1M5W7J7"/>
<dbReference type="OrthoDB" id="9790057at2"/>
<dbReference type="PANTHER" id="PTHR47823">
    <property type="entry name" value="ION_TRANS DOMAIN-CONTAINING PROTEIN"/>
    <property type="match status" value="1"/>
</dbReference>
<evidence type="ECO:0000313" key="5">
    <source>
        <dbReference type="Proteomes" id="UP000290037"/>
    </source>
</evidence>
<dbReference type="InterPro" id="IPR014710">
    <property type="entry name" value="RmlC-like_jellyroll"/>
</dbReference>
<name>A0A1M5W7J7_9FLAO</name>
<dbReference type="EMBL" id="QOVN01000001">
    <property type="protein sequence ID" value="RXG31240.1"/>
    <property type="molecule type" value="Genomic_DNA"/>
</dbReference>
<dbReference type="SUPFAM" id="SSF51206">
    <property type="entry name" value="cAMP-binding domain-like"/>
    <property type="match status" value="2"/>
</dbReference>
<dbReference type="CDD" id="cd00038">
    <property type="entry name" value="CAP_ED"/>
    <property type="match status" value="1"/>
</dbReference>
<protein>
    <submittedName>
        <fullName evidence="2">CRP-like cAMP-binding protein</fullName>
    </submittedName>
    <submittedName>
        <fullName evidence="3">cAMP-binding domain of CRP or a regulatory subunit of cAMP-dependent protein kinases</fullName>
    </submittedName>
</protein>
<dbReference type="InterPro" id="IPR002123">
    <property type="entry name" value="Plipid/glycerol_acylTrfase"/>
</dbReference>
<dbReference type="CDD" id="cd04502">
    <property type="entry name" value="SGNH_hydrolase_like_7"/>
    <property type="match status" value="1"/>
</dbReference>
<dbReference type="Gene3D" id="3.40.50.1110">
    <property type="entry name" value="SGNH hydrolase"/>
    <property type="match status" value="1"/>
</dbReference>
<sequence>MKTLTAPKISLDLLQEILPTGQLVTHHKGDTLCTIHKKVKHLFWLIDGNLDFYTQQQNPQQEIQVAHCEIPFTTLGWNGFFTPERYTFSAKIASDQARFYKVPLKDFKADIPQVNSLLLTIGQNNYHLLKNALCKQASLLQPRNFQIPKDEHYYVNASIEKSEIVQLMRRSPFLDQFSELHLGKLAKLAQRRDYEPNEIIYAQDNASEGLYILIHGEVAIKRIEGKVDISQRSISNSGFIFGWSSLLNLPDICNAITTEKTAVYFINHLDLHQLLEEDDRLKKRFYHRLIWLIGNQINAAFIRYTSLLGKHSIDAVYQLIENNRSRLTVNSGLHSVFHLLKDQTTKAFAYETLQNLVTQGSSLERHIASLSLEFLKHDRREHQFKNALRNIYEAVAEKNPETSPQYKRKACAQATRETLKQVMVHVEGLENLPEDSGHIFIYNHLLNHPFYTLNNQFQITLDSHFISVLLDDKYGEPGIRTVRIAQGQEYGHQNYYENLGYINVYTKESELPEAAAKTSNRSIFYTAASEFLKNKKNLIISPEGTSYTSEESPGAFKTGAFNLALNLKTEPLIVPIVLVNFDKRINDTLFYCNILKPFKMSDHVAKNDPVLVKAFVEDYQKKYADYVAEAREKVKRLMTSNFSAVPEEEPPVMWANEIKRLRRRVEKLKNQEDLYVFYGSSSVRLWVHMQEDLAPMHTLNLGFGGSTYAWCLHYFEEIFQDVNPSKLVLYAGENDITQGRTPLEVLADFKELIKAVKTKYPKVPLAVISLKPSVERAHLIPQFMELNELLSEYVITGLDAQFINVFSQMISLDDKPNPELYMSDGLHLNKKGYAIWSEVIKQALQKPV</sequence>
<dbReference type="GO" id="GO:0016746">
    <property type="term" value="F:acyltransferase activity"/>
    <property type="evidence" value="ECO:0007669"/>
    <property type="project" value="InterPro"/>
</dbReference>
<dbReference type="Pfam" id="PF00027">
    <property type="entry name" value="cNMP_binding"/>
    <property type="match status" value="1"/>
</dbReference>
<dbReference type="Pfam" id="PF01553">
    <property type="entry name" value="Acyltransferase"/>
    <property type="match status" value="1"/>
</dbReference>
<keyword evidence="3" id="KW-0808">Transferase</keyword>
<dbReference type="InterPro" id="IPR018490">
    <property type="entry name" value="cNMP-bd_dom_sf"/>
</dbReference>
<dbReference type="PANTHER" id="PTHR47823:SF9">
    <property type="entry name" value="CHROMOSOME UNDETERMINED SCAFFOLD_10, WHOLE GENOME SHOTGUN SEQUENCE"/>
    <property type="match status" value="1"/>
</dbReference>
<dbReference type="SUPFAM" id="SSF69593">
    <property type="entry name" value="Glycerol-3-phosphate (1)-acyltransferase"/>
    <property type="match status" value="1"/>
</dbReference>
<dbReference type="STRING" id="573501.SAMN04487999_1087"/>
<dbReference type="SMART" id="SM00563">
    <property type="entry name" value="PlsC"/>
    <property type="match status" value="1"/>
</dbReference>
<dbReference type="InterPro" id="IPR036514">
    <property type="entry name" value="SGNH_hydro_sf"/>
</dbReference>
<dbReference type="GO" id="GO:0016301">
    <property type="term" value="F:kinase activity"/>
    <property type="evidence" value="ECO:0007669"/>
    <property type="project" value="UniProtKB-KW"/>
</dbReference>
<dbReference type="SMART" id="SM00100">
    <property type="entry name" value="cNMP"/>
    <property type="match status" value="1"/>
</dbReference>
<keyword evidence="3" id="KW-0418">Kinase</keyword>
<accession>A0A1M5W7J7</accession>
<reference evidence="2 5" key="3">
    <citation type="submission" date="2018-07" db="EMBL/GenBank/DDBJ databases">
        <title>Leeuwenhoekiella genomics.</title>
        <authorList>
            <person name="Tahon G."/>
            <person name="Willems A."/>
        </authorList>
    </citation>
    <scope>NUCLEOTIDE SEQUENCE [LARGE SCALE GENOMIC DNA]</scope>
    <source>
        <strain evidence="2 5">LMG 24856</strain>
    </source>
</reference>
<dbReference type="PROSITE" id="PS50042">
    <property type="entry name" value="CNMP_BINDING_3"/>
    <property type="match status" value="1"/>
</dbReference>
<dbReference type="SUPFAM" id="SSF52266">
    <property type="entry name" value="SGNH hydrolase"/>
    <property type="match status" value="1"/>
</dbReference>
<dbReference type="GO" id="GO:0016788">
    <property type="term" value="F:hydrolase activity, acting on ester bonds"/>
    <property type="evidence" value="ECO:0007669"/>
    <property type="project" value="UniProtKB-ARBA"/>
</dbReference>
<evidence type="ECO:0000313" key="2">
    <source>
        <dbReference type="EMBL" id="RXG31240.1"/>
    </source>
</evidence>
<dbReference type="InterPro" id="IPR013830">
    <property type="entry name" value="SGNH_hydro"/>
</dbReference>